<dbReference type="AlphaFoldDB" id="V4A6H3"/>
<evidence type="ECO:0000256" key="1">
    <source>
        <dbReference type="ARBA" id="ARBA00004123"/>
    </source>
</evidence>
<evidence type="ECO:0000259" key="8">
    <source>
        <dbReference type="PROSITE" id="PS50888"/>
    </source>
</evidence>
<protein>
    <recommendedName>
        <fullName evidence="8">BHLH domain-containing protein</fullName>
    </recommendedName>
</protein>
<dbReference type="PROSITE" id="PS50888">
    <property type="entry name" value="BHLH"/>
    <property type="match status" value="1"/>
</dbReference>
<feature type="coiled-coil region" evidence="6">
    <location>
        <begin position="48"/>
        <end position="82"/>
    </location>
</feature>
<dbReference type="Proteomes" id="UP000030746">
    <property type="component" value="Unassembled WGS sequence"/>
</dbReference>
<dbReference type="PANTHER" id="PTHR15741:SF27">
    <property type="entry name" value="TRANSCRIPTION FACTOR AP-4"/>
    <property type="match status" value="1"/>
</dbReference>
<dbReference type="GO" id="GO:0000978">
    <property type="term" value="F:RNA polymerase II cis-regulatory region sequence-specific DNA binding"/>
    <property type="evidence" value="ECO:0007669"/>
    <property type="project" value="TreeGrafter"/>
</dbReference>
<evidence type="ECO:0000256" key="7">
    <source>
        <dbReference type="SAM" id="MobiDB-lite"/>
    </source>
</evidence>
<keyword evidence="10" id="KW-1185">Reference proteome</keyword>
<feature type="non-terminal residue" evidence="9">
    <location>
        <position position="1"/>
    </location>
</feature>
<keyword evidence="6" id="KW-0175">Coiled coil</keyword>
<dbReference type="STRING" id="225164.V4A6H3"/>
<sequence>QDPDKKLRREIANNNERRRMQSINAGYENLKNLIPHHDGEKLSKSAILQHTSEHIMSLEEEKAKLIAQNEELIAANATLKRLLIERDQSSDEGISMGSSPDSNEDSIEDMKSVLMELRGQLDSERWCRAVLEKRVHPPPPPPPSSTWLCLCPHPLPT</sequence>
<accession>V4A6H3</accession>
<keyword evidence="2" id="KW-0805">Transcription regulation</keyword>
<dbReference type="Gene3D" id="4.10.280.10">
    <property type="entry name" value="Helix-loop-helix DNA-binding domain"/>
    <property type="match status" value="1"/>
</dbReference>
<dbReference type="CTD" id="20251746"/>
<dbReference type="PANTHER" id="PTHR15741">
    <property type="entry name" value="BASIC HELIX-LOOP-HELIX ZIP TRANSCRIPTION FACTOR"/>
    <property type="match status" value="1"/>
</dbReference>
<dbReference type="GeneID" id="20251746"/>
<evidence type="ECO:0000256" key="2">
    <source>
        <dbReference type="ARBA" id="ARBA00023015"/>
    </source>
</evidence>
<dbReference type="SUPFAM" id="SSF47459">
    <property type="entry name" value="HLH, helix-loop-helix DNA-binding domain"/>
    <property type="match status" value="1"/>
</dbReference>
<feature type="domain" description="BHLH" evidence="8">
    <location>
        <begin position="7"/>
        <end position="58"/>
    </location>
</feature>
<feature type="compositionally biased region" description="Basic and acidic residues" evidence="7">
    <location>
        <begin position="1"/>
        <end position="19"/>
    </location>
</feature>
<evidence type="ECO:0000256" key="6">
    <source>
        <dbReference type="SAM" id="Coils"/>
    </source>
</evidence>
<evidence type="ECO:0000313" key="9">
    <source>
        <dbReference type="EMBL" id="ESO90620.1"/>
    </source>
</evidence>
<dbReference type="CDD" id="cd11419">
    <property type="entry name" value="bHLHzip_TFAP4"/>
    <property type="match status" value="1"/>
</dbReference>
<organism evidence="9 10">
    <name type="scientific">Lottia gigantea</name>
    <name type="common">Giant owl limpet</name>
    <dbReference type="NCBI Taxonomy" id="225164"/>
    <lineage>
        <taxon>Eukaryota</taxon>
        <taxon>Metazoa</taxon>
        <taxon>Spiralia</taxon>
        <taxon>Lophotrochozoa</taxon>
        <taxon>Mollusca</taxon>
        <taxon>Gastropoda</taxon>
        <taxon>Patellogastropoda</taxon>
        <taxon>Lottioidea</taxon>
        <taxon>Lottiidae</taxon>
        <taxon>Lottia</taxon>
    </lineage>
</organism>
<dbReference type="RefSeq" id="XP_009058587.1">
    <property type="nucleotide sequence ID" value="XM_009060339.1"/>
</dbReference>
<dbReference type="GO" id="GO:0000981">
    <property type="term" value="F:DNA-binding transcription factor activity, RNA polymerase II-specific"/>
    <property type="evidence" value="ECO:0007669"/>
    <property type="project" value="TreeGrafter"/>
</dbReference>
<gene>
    <name evidence="9" type="ORF">LOTGIDRAFT_65706</name>
</gene>
<dbReference type="InterPro" id="IPR036638">
    <property type="entry name" value="HLH_DNA-bd_sf"/>
</dbReference>
<evidence type="ECO:0000313" key="10">
    <source>
        <dbReference type="Proteomes" id="UP000030746"/>
    </source>
</evidence>
<dbReference type="InterPro" id="IPR011598">
    <property type="entry name" value="bHLH_dom"/>
</dbReference>
<dbReference type="HOGENOM" id="CLU_103192_1_0_1"/>
<keyword evidence="4" id="KW-0804">Transcription</keyword>
<keyword evidence="3" id="KW-0238">DNA-binding</keyword>
<proteinExistence type="predicted"/>
<reference evidence="9 10" key="1">
    <citation type="journal article" date="2013" name="Nature">
        <title>Insights into bilaterian evolution from three spiralian genomes.</title>
        <authorList>
            <person name="Simakov O."/>
            <person name="Marletaz F."/>
            <person name="Cho S.J."/>
            <person name="Edsinger-Gonzales E."/>
            <person name="Havlak P."/>
            <person name="Hellsten U."/>
            <person name="Kuo D.H."/>
            <person name="Larsson T."/>
            <person name="Lv J."/>
            <person name="Arendt D."/>
            <person name="Savage R."/>
            <person name="Osoegawa K."/>
            <person name="de Jong P."/>
            <person name="Grimwood J."/>
            <person name="Chapman J.A."/>
            <person name="Shapiro H."/>
            <person name="Aerts A."/>
            <person name="Otillar R.P."/>
            <person name="Terry A.Y."/>
            <person name="Boore J.L."/>
            <person name="Grigoriev I.V."/>
            <person name="Lindberg D.R."/>
            <person name="Seaver E.C."/>
            <person name="Weisblat D.A."/>
            <person name="Putnam N.H."/>
            <person name="Rokhsar D.S."/>
        </authorList>
    </citation>
    <scope>NUCLEOTIDE SEQUENCE [LARGE SCALE GENOMIC DNA]</scope>
</reference>
<comment type="subcellular location">
    <subcellularLocation>
        <location evidence="1">Nucleus</location>
    </subcellularLocation>
</comment>
<evidence type="ECO:0000256" key="3">
    <source>
        <dbReference type="ARBA" id="ARBA00023125"/>
    </source>
</evidence>
<name>V4A6H3_LOTGI</name>
<keyword evidence="5" id="KW-0539">Nucleus</keyword>
<dbReference type="GO" id="GO:0046983">
    <property type="term" value="F:protein dimerization activity"/>
    <property type="evidence" value="ECO:0007669"/>
    <property type="project" value="InterPro"/>
</dbReference>
<dbReference type="SMART" id="SM00353">
    <property type="entry name" value="HLH"/>
    <property type="match status" value="1"/>
</dbReference>
<dbReference type="KEGG" id="lgi:LOTGIDRAFT_65706"/>
<dbReference type="InterPro" id="IPR052207">
    <property type="entry name" value="Max-like/E-box_TFs"/>
</dbReference>
<feature type="region of interest" description="Disordered" evidence="7">
    <location>
        <begin position="1"/>
        <end position="20"/>
    </location>
</feature>
<dbReference type="EMBL" id="KB202367">
    <property type="protein sequence ID" value="ESO90620.1"/>
    <property type="molecule type" value="Genomic_DNA"/>
</dbReference>
<dbReference type="Pfam" id="PF00010">
    <property type="entry name" value="HLH"/>
    <property type="match status" value="1"/>
</dbReference>
<dbReference type="OrthoDB" id="10029128at2759"/>
<dbReference type="GO" id="GO:0005634">
    <property type="term" value="C:nucleus"/>
    <property type="evidence" value="ECO:0007669"/>
    <property type="project" value="UniProtKB-SubCell"/>
</dbReference>
<evidence type="ECO:0000256" key="4">
    <source>
        <dbReference type="ARBA" id="ARBA00023163"/>
    </source>
</evidence>
<feature type="region of interest" description="Disordered" evidence="7">
    <location>
        <begin position="86"/>
        <end position="108"/>
    </location>
</feature>
<feature type="non-terminal residue" evidence="9">
    <location>
        <position position="157"/>
    </location>
</feature>
<evidence type="ECO:0000256" key="5">
    <source>
        <dbReference type="ARBA" id="ARBA00023242"/>
    </source>
</evidence>